<feature type="compositionally biased region" description="Polar residues" evidence="3">
    <location>
        <begin position="1"/>
        <end position="18"/>
    </location>
</feature>
<evidence type="ECO:0000256" key="2">
    <source>
        <dbReference type="ARBA" id="ARBA00022803"/>
    </source>
</evidence>
<evidence type="ECO:0000256" key="3">
    <source>
        <dbReference type="SAM" id="MobiDB-lite"/>
    </source>
</evidence>
<organism evidence="5 6">
    <name type="scientific">Capsaspora owczarzaki (strain ATCC 30864)</name>
    <dbReference type="NCBI Taxonomy" id="595528"/>
    <lineage>
        <taxon>Eukaryota</taxon>
        <taxon>Filasterea</taxon>
        <taxon>Capsaspora</taxon>
    </lineage>
</organism>
<protein>
    <recommendedName>
        <fullName evidence="4">Tetratricopeptide SHNi-TPR domain-containing protein</fullName>
    </recommendedName>
</protein>
<dbReference type="Proteomes" id="UP000008743">
    <property type="component" value="Unassembled WGS sequence"/>
</dbReference>
<feature type="region of interest" description="Disordered" evidence="3">
    <location>
        <begin position="25"/>
        <end position="80"/>
    </location>
</feature>
<name>A0A0D2X2S2_CAPO3</name>
<dbReference type="InterPro" id="IPR019544">
    <property type="entry name" value="Tetratricopeptide_SHNi-TPR_dom"/>
</dbReference>
<keyword evidence="6" id="KW-1185">Reference proteome</keyword>
<evidence type="ECO:0000313" key="6">
    <source>
        <dbReference type="Proteomes" id="UP000008743"/>
    </source>
</evidence>
<dbReference type="EMBL" id="KE346364">
    <property type="protein sequence ID" value="KJE93054.1"/>
    <property type="molecule type" value="Genomic_DNA"/>
</dbReference>
<feature type="compositionally biased region" description="Acidic residues" evidence="3">
    <location>
        <begin position="180"/>
        <end position="196"/>
    </location>
</feature>
<evidence type="ECO:0000259" key="4">
    <source>
        <dbReference type="Pfam" id="PF10516"/>
    </source>
</evidence>
<keyword evidence="1" id="KW-0677">Repeat</keyword>
<dbReference type="InterPro" id="IPR051730">
    <property type="entry name" value="NASP-like"/>
</dbReference>
<evidence type="ECO:0000313" key="5">
    <source>
        <dbReference type="EMBL" id="KJE93054.1"/>
    </source>
</evidence>
<keyword evidence="2" id="KW-0802">TPR repeat</keyword>
<feature type="domain" description="Tetratricopeptide SHNi-TPR" evidence="4">
    <location>
        <begin position="267"/>
        <end position="302"/>
    </location>
</feature>
<dbReference type="STRING" id="595528.A0A0D2X2S2"/>
<dbReference type="InParanoid" id="A0A0D2X2S2"/>
<dbReference type="eggNOG" id="KOG4563">
    <property type="taxonomic scope" value="Eukaryota"/>
</dbReference>
<feature type="region of interest" description="Disordered" evidence="3">
    <location>
        <begin position="167"/>
        <end position="233"/>
    </location>
</feature>
<dbReference type="PANTHER" id="PTHR15081">
    <property type="entry name" value="NUCLEAR AUTOANTIGENIC SPERM PROTEIN NASP -RELATED"/>
    <property type="match status" value="1"/>
</dbReference>
<reference evidence="6" key="1">
    <citation type="submission" date="2011-02" db="EMBL/GenBank/DDBJ databases">
        <title>The Genome Sequence of Capsaspora owczarzaki ATCC 30864.</title>
        <authorList>
            <person name="Russ C."/>
            <person name="Cuomo C."/>
            <person name="Burger G."/>
            <person name="Gray M.W."/>
            <person name="Holland P.W.H."/>
            <person name="King N."/>
            <person name="Lang F.B.F."/>
            <person name="Roger A.J."/>
            <person name="Ruiz-Trillo I."/>
            <person name="Young S.K."/>
            <person name="Zeng Q."/>
            <person name="Gargeya S."/>
            <person name="Alvarado L."/>
            <person name="Berlin A."/>
            <person name="Chapman S.B."/>
            <person name="Chen Z."/>
            <person name="Freedman E."/>
            <person name="Gellesch M."/>
            <person name="Goldberg J."/>
            <person name="Griggs A."/>
            <person name="Gujja S."/>
            <person name="Heilman E."/>
            <person name="Heiman D."/>
            <person name="Howarth C."/>
            <person name="Mehta T."/>
            <person name="Neiman D."/>
            <person name="Pearson M."/>
            <person name="Roberts A."/>
            <person name="Saif S."/>
            <person name="Shea T."/>
            <person name="Shenoy N."/>
            <person name="Sisk P."/>
            <person name="Stolte C."/>
            <person name="Sykes S."/>
            <person name="White J."/>
            <person name="Yandava C."/>
            <person name="Haas B."/>
            <person name="Nusbaum C."/>
            <person name="Birren B."/>
        </authorList>
    </citation>
    <scope>NUCLEOTIDE SEQUENCE</scope>
    <source>
        <strain evidence="6">ATCC 30864</strain>
    </source>
</reference>
<dbReference type="RefSeq" id="XP_004363630.1">
    <property type="nucleotide sequence ID" value="XM_004363573.2"/>
</dbReference>
<accession>A0A0D2X2S2</accession>
<dbReference type="GO" id="GO:0034080">
    <property type="term" value="P:CENP-A containing chromatin assembly"/>
    <property type="evidence" value="ECO:0007669"/>
    <property type="project" value="TreeGrafter"/>
</dbReference>
<feature type="region of interest" description="Disordered" evidence="3">
    <location>
        <begin position="493"/>
        <end position="534"/>
    </location>
</feature>
<evidence type="ECO:0000256" key="1">
    <source>
        <dbReference type="ARBA" id="ARBA00022737"/>
    </source>
</evidence>
<dbReference type="GO" id="GO:0005654">
    <property type="term" value="C:nucleoplasm"/>
    <property type="evidence" value="ECO:0007669"/>
    <property type="project" value="TreeGrafter"/>
</dbReference>
<dbReference type="PANTHER" id="PTHR15081:SF1">
    <property type="entry name" value="NUCLEAR AUTOANTIGENIC SPERM PROTEIN"/>
    <property type="match status" value="1"/>
</dbReference>
<dbReference type="InterPro" id="IPR011990">
    <property type="entry name" value="TPR-like_helical_dom_sf"/>
</dbReference>
<sequence length="534" mass="55717">MSNESSSAADGSTITPVNVKSAASIEPTTAAGSNSSSSNSVDGGAGVSRQNGDSSSLGAASSSSSSSSSSSVAAASGSSSSQVDLDAQMAAEMADQHATPQELIAERMQQGRRQMLCEEYLLAVDCFQEAVETSVVLYGELADECGEPFFQYGSALLAAARAESQVFERPDNASASKNESDDDSDDDNDEDDDDAEAAAASSKGKGKAANQDQENDDDGNEQGQDDENAPADDEDVDNLQLAWENLECARVIFARQSSLKARLALASVHARLGEHSVESEQFDQAFTDFKECLHIRESILPAHDRSIAELLFTMAIAYQLGRHYNESVDSLQRAMTVMNMRLRYLRSGEALRDATAPTLSAANEASKIMSPLPATQAEIDQEINDLTELIPDIRSKIAEINEEGEAFRAGQFEMIKHQLGATSSSSSAPAPVSAAGAAVAEKRNLAASLGFGTAEDVAASLSLAGSSSSSAAAAAAAVVNTLQVRRKVAPTAVSSANVASGSSSSSAPVATQKRQNEDDEGAEDAGNKKARLDA</sequence>
<dbReference type="SUPFAM" id="SSF48452">
    <property type="entry name" value="TPR-like"/>
    <property type="match status" value="1"/>
</dbReference>
<feature type="compositionally biased region" description="Low complexity" evidence="3">
    <location>
        <begin position="54"/>
        <end position="80"/>
    </location>
</feature>
<dbReference type="OrthoDB" id="5587616at2759"/>
<feature type="compositionally biased region" description="Low complexity" evidence="3">
    <location>
        <begin position="197"/>
        <end position="212"/>
    </location>
</feature>
<proteinExistence type="predicted"/>
<dbReference type="Pfam" id="PF10516">
    <property type="entry name" value="SHNi-TPR"/>
    <property type="match status" value="1"/>
</dbReference>
<dbReference type="GO" id="GO:0042393">
    <property type="term" value="F:histone binding"/>
    <property type="evidence" value="ECO:0007669"/>
    <property type="project" value="TreeGrafter"/>
</dbReference>
<feature type="compositionally biased region" description="Acidic residues" evidence="3">
    <location>
        <begin position="213"/>
        <end position="233"/>
    </location>
</feature>
<gene>
    <name evidence="5" type="ORF">CAOG_003902</name>
</gene>
<feature type="compositionally biased region" description="Low complexity" evidence="3">
    <location>
        <begin position="30"/>
        <end position="42"/>
    </location>
</feature>
<dbReference type="OMA" id="IAECHYK"/>
<dbReference type="AlphaFoldDB" id="A0A0D2X2S2"/>
<feature type="compositionally biased region" description="Basic and acidic residues" evidence="3">
    <location>
        <begin position="525"/>
        <end position="534"/>
    </location>
</feature>
<dbReference type="GO" id="GO:0006335">
    <property type="term" value="P:DNA replication-dependent chromatin assembly"/>
    <property type="evidence" value="ECO:0007669"/>
    <property type="project" value="TreeGrafter"/>
</dbReference>
<dbReference type="PhylomeDB" id="A0A0D2X2S2"/>
<feature type="compositionally biased region" description="Low complexity" evidence="3">
    <location>
        <begin position="493"/>
        <end position="510"/>
    </location>
</feature>
<dbReference type="Gene3D" id="1.25.40.10">
    <property type="entry name" value="Tetratricopeptide repeat domain"/>
    <property type="match status" value="1"/>
</dbReference>
<dbReference type="FunCoup" id="A0A0D2X2S2">
    <property type="interactions" value="24"/>
</dbReference>
<feature type="region of interest" description="Disordered" evidence="3">
    <location>
        <begin position="1"/>
        <end position="20"/>
    </location>
</feature>